<proteinExistence type="predicted"/>
<feature type="domain" description="N-acetyltransferase" evidence="1">
    <location>
        <begin position="137"/>
        <end position="282"/>
    </location>
</feature>
<evidence type="ECO:0000313" key="3">
    <source>
        <dbReference type="Proteomes" id="UP000244915"/>
    </source>
</evidence>
<dbReference type="Gene3D" id="3.40.630.30">
    <property type="match status" value="1"/>
</dbReference>
<protein>
    <recommendedName>
        <fullName evidence="1">N-acetyltransferase domain-containing protein</fullName>
    </recommendedName>
</protein>
<dbReference type="PROSITE" id="PS51186">
    <property type="entry name" value="GNAT"/>
    <property type="match status" value="1"/>
</dbReference>
<reference evidence="2 3" key="1">
    <citation type="submission" date="2017-06" db="EMBL/GenBank/DDBJ databases">
        <title>Yangia sp. YSBP01 complete genome sequence.</title>
        <authorList>
            <person name="Woo J.-H."/>
            <person name="Kim H.-S."/>
        </authorList>
    </citation>
    <scope>NUCLEOTIDE SEQUENCE [LARGE SCALE GENOMIC DNA]</scope>
    <source>
        <strain evidence="2 3">YSBP01</strain>
    </source>
</reference>
<organism evidence="2 3">
    <name type="scientific">Alloyangia pacifica</name>
    <dbReference type="NCBI Taxonomy" id="311180"/>
    <lineage>
        <taxon>Bacteria</taxon>
        <taxon>Pseudomonadati</taxon>
        <taxon>Pseudomonadota</taxon>
        <taxon>Alphaproteobacteria</taxon>
        <taxon>Rhodobacterales</taxon>
        <taxon>Roseobacteraceae</taxon>
        <taxon>Alloyangia</taxon>
    </lineage>
</organism>
<dbReference type="OrthoDB" id="7365268at2"/>
<dbReference type="Pfam" id="PF00583">
    <property type="entry name" value="Acetyltransf_1"/>
    <property type="match status" value="1"/>
</dbReference>
<dbReference type="InterPro" id="IPR000182">
    <property type="entry name" value="GNAT_dom"/>
</dbReference>
<evidence type="ECO:0000259" key="1">
    <source>
        <dbReference type="PROSITE" id="PS51186"/>
    </source>
</evidence>
<dbReference type="EMBL" id="CP022189">
    <property type="protein sequence ID" value="AWI84142.1"/>
    <property type="molecule type" value="Genomic_DNA"/>
</dbReference>
<gene>
    <name evidence="2" type="ORF">CEW88_10895</name>
</gene>
<accession>A0A2U8HE29</accession>
<dbReference type="GO" id="GO:0016747">
    <property type="term" value="F:acyltransferase activity, transferring groups other than amino-acyl groups"/>
    <property type="evidence" value="ECO:0007669"/>
    <property type="project" value="InterPro"/>
</dbReference>
<evidence type="ECO:0000313" key="2">
    <source>
        <dbReference type="EMBL" id="AWI84142.1"/>
    </source>
</evidence>
<dbReference type="AlphaFoldDB" id="A0A2U8HE29"/>
<dbReference type="RefSeq" id="WP_108966720.1">
    <property type="nucleotide sequence ID" value="NZ_CP022189.1"/>
</dbReference>
<dbReference type="SUPFAM" id="SSF55729">
    <property type="entry name" value="Acyl-CoA N-acyltransferases (Nat)"/>
    <property type="match status" value="1"/>
</dbReference>
<dbReference type="InterPro" id="IPR016181">
    <property type="entry name" value="Acyl_CoA_acyltransferase"/>
</dbReference>
<sequence length="285" mass="30660">MIRRALPGDVAALDAFLATHAETSMFLRSNIAAHGLGDSGHRLATTVHIWSERGAIRAVFGRTRRGDVICQAQGAPAEAFRAYAEIIAPLPVTVVSGPPEQTAALILALGLGDAAFRLNQVEPLYRLDLARLPDCADVIRPPGPQDASLLADWFFDYGVDIKATAADEPARQAARERAAYCITKGSLRLLIDQGRPVAMSDFNAEVADLVQLGGVFVPRALRNAARGRRVVHAQLREAQDRGIRTAVLFANNPAAARAYEALGFEHIGGYRVAVLREPQTARTPA</sequence>
<name>A0A2U8HE29_9RHOB</name>
<dbReference type="KEGG" id="ypac:CEW88_10895"/>
<dbReference type="Proteomes" id="UP000244915">
    <property type="component" value="Chromosome 1"/>
</dbReference>